<proteinExistence type="predicted"/>
<comment type="caution">
    <text evidence="1">The sequence shown here is derived from an EMBL/GenBank/DDBJ whole genome shotgun (WGS) entry which is preliminary data.</text>
</comment>
<dbReference type="AlphaFoldDB" id="A0AAD1US63"/>
<keyword evidence="2" id="KW-1185">Reference proteome</keyword>
<evidence type="ECO:0000313" key="2">
    <source>
        <dbReference type="Proteomes" id="UP001295684"/>
    </source>
</evidence>
<accession>A0AAD1US63</accession>
<dbReference type="EMBL" id="CAMPGE010011334">
    <property type="protein sequence ID" value="CAI2370170.1"/>
    <property type="molecule type" value="Genomic_DNA"/>
</dbReference>
<organism evidence="1 2">
    <name type="scientific">Euplotes crassus</name>
    <dbReference type="NCBI Taxonomy" id="5936"/>
    <lineage>
        <taxon>Eukaryota</taxon>
        <taxon>Sar</taxon>
        <taxon>Alveolata</taxon>
        <taxon>Ciliophora</taxon>
        <taxon>Intramacronucleata</taxon>
        <taxon>Spirotrichea</taxon>
        <taxon>Hypotrichia</taxon>
        <taxon>Euplotida</taxon>
        <taxon>Euplotidae</taxon>
        <taxon>Moneuplotes</taxon>
    </lineage>
</organism>
<dbReference type="Proteomes" id="UP001295684">
    <property type="component" value="Unassembled WGS sequence"/>
</dbReference>
<evidence type="ECO:0000313" key="1">
    <source>
        <dbReference type="EMBL" id="CAI2370170.1"/>
    </source>
</evidence>
<sequence length="68" mass="8147">MKVRIAKTLTEHLQPLSMTASILGAYFQNKKFETVFYILKNFMKCFHTNLYIGNKEYNEKELIRPRMN</sequence>
<name>A0AAD1US63_EUPCR</name>
<protein>
    <submittedName>
        <fullName evidence="1">Uncharacterized protein</fullName>
    </submittedName>
</protein>
<reference evidence="1" key="1">
    <citation type="submission" date="2023-07" db="EMBL/GenBank/DDBJ databases">
        <authorList>
            <consortium name="AG Swart"/>
            <person name="Singh M."/>
            <person name="Singh A."/>
            <person name="Seah K."/>
            <person name="Emmerich C."/>
        </authorList>
    </citation>
    <scope>NUCLEOTIDE SEQUENCE</scope>
    <source>
        <strain evidence="1">DP1</strain>
    </source>
</reference>
<gene>
    <name evidence="1" type="ORF">ECRASSUSDP1_LOCUS11478</name>
</gene>